<comment type="caution">
    <text evidence="2">The sequence shown here is derived from an EMBL/GenBank/DDBJ whole genome shotgun (WGS) entry which is preliminary data.</text>
</comment>
<dbReference type="Proteomes" id="UP001055102">
    <property type="component" value="Unassembled WGS sequence"/>
</dbReference>
<name>A0ABQ4SZ96_9HYPH</name>
<dbReference type="InterPro" id="IPR027417">
    <property type="entry name" value="P-loop_NTPase"/>
</dbReference>
<reference evidence="2" key="2">
    <citation type="submission" date="2021-08" db="EMBL/GenBank/DDBJ databases">
        <authorList>
            <person name="Tani A."/>
            <person name="Ola A."/>
            <person name="Ogura Y."/>
            <person name="Katsura K."/>
            <person name="Hayashi T."/>
        </authorList>
    </citation>
    <scope>NUCLEOTIDE SEQUENCE</scope>
    <source>
        <strain evidence="2">LMG 23639</strain>
    </source>
</reference>
<dbReference type="Pfam" id="PF19263">
    <property type="entry name" value="DUF5906"/>
    <property type="match status" value="1"/>
</dbReference>
<proteinExistence type="predicted"/>
<organism evidence="2 3">
    <name type="scientific">Methylobacterium jeotgali</name>
    <dbReference type="NCBI Taxonomy" id="381630"/>
    <lineage>
        <taxon>Bacteria</taxon>
        <taxon>Pseudomonadati</taxon>
        <taxon>Pseudomonadota</taxon>
        <taxon>Alphaproteobacteria</taxon>
        <taxon>Hyphomicrobiales</taxon>
        <taxon>Methylobacteriaceae</taxon>
        <taxon>Methylobacterium</taxon>
    </lineage>
</organism>
<feature type="domain" description="NrS-1 polymerase-like helicase" evidence="1">
    <location>
        <begin position="485"/>
        <end position="590"/>
    </location>
</feature>
<sequence>MGDVAPRPNTGEAVDFLMRYRGSDPIVLTAIIPNNGGTESDTFRAEQDGQRLRQWIDARQGRVNIYFSVNPTLKPMAGRVKARKTDIRGMTTLHVDLDPRAGEDLEQERVRALRVLREFSPRPSFIIDSGGGFQAFWLLDEEQQVNGSEERIAELEAYNQQLALLLHADACHDICRIMRLPGTLNVPDARKVKKGRKLALARLVEWPDDLAPYPLAAFEQAPLLRRAPEKPVARADGALGETTPPSAHVALDRLPAQVSDRCKAIIVAGDDPDDPAHFASRSEALFYVCCQLARAGVGDEMIMAVITDRDFGISASVLDKPKPQEYAARQVQRARDEAQDDPVSIVNRRYFAVLEGRRVQYYREEDDGTLGVMNGEAFDFEWLPYALETPKGKFPYSRLWKGSDRRRYYRRGFILDPTEACDRHTYNLWKGFGVEPRPGEWPRLREHITDILADGNAGHADYILKWAAWSFQNPATPPRVALVFKGGEGVGKGAFCNALVQAFGVHGLRVQNMLHVAGRFNAHLRHLCMLFADEALVPGTDGEGTLKGLITEPTIPIEAKGVDTVSQRNHLHIVMASNNEWVVPASVGARRFAAFAVPDRRKGDASYFGALFDEVERRGGLAAMLHDLLALDLKGWHPEHARPDTDELARQKIASLNAIERTFFDCLAIGQLPEGEVVGGGSMLLPTKALTEEVRRATRRTDVTHNAVADLLGDRGFGFEKRSNQRPRGYVIPPLPAARARWDELFFPAVWDGVDEWEAKPERDDAIGDYEGPY</sequence>
<dbReference type="Gene3D" id="3.40.50.300">
    <property type="entry name" value="P-loop containing nucleotide triphosphate hydrolases"/>
    <property type="match status" value="1"/>
</dbReference>
<dbReference type="SUPFAM" id="SSF52540">
    <property type="entry name" value="P-loop containing nucleoside triphosphate hydrolases"/>
    <property type="match status" value="1"/>
</dbReference>
<protein>
    <recommendedName>
        <fullName evidence="1">NrS-1 polymerase-like helicase domain-containing protein</fullName>
    </recommendedName>
</protein>
<evidence type="ECO:0000313" key="3">
    <source>
        <dbReference type="Proteomes" id="UP001055102"/>
    </source>
</evidence>
<dbReference type="InterPro" id="IPR045455">
    <property type="entry name" value="NrS-1_pol-like_helicase"/>
</dbReference>
<reference evidence="2" key="1">
    <citation type="journal article" date="2021" name="Front. Microbiol.">
        <title>Comprehensive Comparative Genomics and Phenotyping of Methylobacterium Species.</title>
        <authorList>
            <person name="Alessa O."/>
            <person name="Ogura Y."/>
            <person name="Fujitani Y."/>
            <person name="Takami H."/>
            <person name="Hayashi T."/>
            <person name="Sahin N."/>
            <person name="Tani A."/>
        </authorList>
    </citation>
    <scope>NUCLEOTIDE SEQUENCE</scope>
    <source>
        <strain evidence="2">LMG 23639</strain>
    </source>
</reference>
<evidence type="ECO:0000259" key="1">
    <source>
        <dbReference type="Pfam" id="PF19263"/>
    </source>
</evidence>
<accession>A0ABQ4SZ96</accession>
<dbReference type="EMBL" id="BPQR01000079">
    <property type="protein sequence ID" value="GJE08412.1"/>
    <property type="molecule type" value="Genomic_DNA"/>
</dbReference>
<gene>
    <name evidence="2" type="ORF">AOPFMNJM_3749</name>
</gene>
<evidence type="ECO:0000313" key="2">
    <source>
        <dbReference type="EMBL" id="GJE08412.1"/>
    </source>
</evidence>
<keyword evidence="3" id="KW-1185">Reference proteome</keyword>